<accession>A0AAD8HKQ1</accession>
<evidence type="ECO:0000313" key="2">
    <source>
        <dbReference type="EMBL" id="KAK1369082.1"/>
    </source>
</evidence>
<reference evidence="2" key="1">
    <citation type="submission" date="2023-02" db="EMBL/GenBank/DDBJ databases">
        <title>Genome of toxic invasive species Heracleum sosnowskyi carries increased number of genes despite the absence of recent whole-genome duplications.</title>
        <authorList>
            <person name="Schelkunov M."/>
            <person name="Shtratnikova V."/>
            <person name="Makarenko M."/>
            <person name="Klepikova A."/>
            <person name="Omelchenko D."/>
            <person name="Novikova G."/>
            <person name="Obukhova E."/>
            <person name="Bogdanov V."/>
            <person name="Penin A."/>
            <person name="Logacheva M."/>
        </authorList>
    </citation>
    <scope>NUCLEOTIDE SEQUENCE</scope>
    <source>
        <strain evidence="2">Hsosn_3</strain>
        <tissue evidence="2">Leaf</tissue>
    </source>
</reference>
<dbReference type="InterPro" id="IPR037490">
    <property type="entry name" value="WAP"/>
</dbReference>
<keyword evidence="1" id="KW-0175">Coiled coil</keyword>
<reference evidence="2" key="2">
    <citation type="submission" date="2023-05" db="EMBL/GenBank/DDBJ databases">
        <authorList>
            <person name="Schelkunov M.I."/>
        </authorList>
    </citation>
    <scope>NUCLEOTIDE SEQUENCE</scope>
    <source>
        <strain evidence="2">Hsosn_3</strain>
        <tissue evidence="2">Leaf</tissue>
    </source>
</reference>
<proteinExistence type="predicted"/>
<evidence type="ECO:0000313" key="3">
    <source>
        <dbReference type="Proteomes" id="UP001237642"/>
    </source>
</evidence>
<protein>
    <submittedName>
        <fullName evidence="2">WPP domain-associated protein</fullName>
    </submittedName>
</protein>
<dbReference type="AlphaFoldDB" id="A0AAD8HKQ1"/>
<comment type="caution">
    <text evidence="2">The sequence shown here is derived from an EMBL/GenBank/DDBJ whole genome shotgun (WGS) entry which is preliminary data.</text>
</comment>
<gene>
    <name evidence="2" type="ORF">POM88_035174</name>
</gene>
<dbReference type="PANTHER" id="PTHR33883">
    <property type="entry name" value="WPP DOMAIN-ASSOCIATED PROTEIN"/>
    <property type="match status" value="1"/>
</dbReference>
<sequence>MESQEVLDNVIVSNGSVASLGSGVKGSGDVDVDFLDDLDSYWEAVNERMFISRMVSDSVTKGMVNGVEQLAADKVAAKELELANLKRSLSLSCGGVDRVGFCEPEIADNWKHLSLTNGYVEHDKMRESFISLKCTAREQLDNLKKEIDGIRGCNSVKKISSSPELVGLSGILVGKENESWIGVDTTVDVLNVTVENIFKHFDNMLNMSNISLSELRQEQEFQKDVEGLVMRSVIVSSKKEYEEKLQERKVKFCQSQSEDWLDKFNEISNLRKELEVVVKLLGSHETEQLVSYASVDSEHSHRKGLNNLMSVQTTHREGNGFVDGPEADLTDLFDASRFKHMDRDELEKHVAIMMRNSKRDHESIVQRMTEKYFNLKAKYLNKIGPSLPIRKDKEFDILKRKVAEVILKIDDTFADNENLHAFSVNTFSCFKDGVERILLENRELKNFLTEKNDEVNSLSSQVSEAAEKFLQHSLSEEIFSCLLANLSSSMEDASNETFVREEVYKCVLKELSGHIIFNPEKLESKSFEHSHRCQPEDSDIELLIMQQIGELALRESMKDATRQLKELYQVYLIENKNRVSLEMEGLESEENLRLEVVENEKLKQEAVSMAALMEEKDKFAKELSVTLMKKTEQFDLYSQELIELRDSTKKQQQKILDTCLEFDQAKCELKKALEQIEVNEMEIKSLRKHIELQMQNLEDAKKLQKAFDALSEVRQNDLLLLKEKEKAQREQMQALILFADGMSKQFTQWEHRVAKDINLYYSRLVYSKSQLDSLVEKASVLTKAGLQYKQKLEKRCSDLRTAEAEVDLLGDEVEELLGLLEKIYIALDHYSPVLQHYPGIIEILKVVRRELSGETSKSV</sequence>
<dbReference type="EMBL" id="JAUIZM010000008">
    <property type="protein sequence ID" value="KAK1369082.1"/>
    <property type="molecule type" value="Genomic_DNA"/>
</dbReference>
<keyword evidence="3" id="KW-1185">Reference proteome</keyword>
<organism evidence="2 3">
    <name type="scientific">Heracleum sosnowskyi</name>
    <dbReference type="NCBI Taxonomy" id="360622"/>
    <lineage>
        <taxon>Eukaryota</taxon>
        <taxon>Viridiplantae</taxon>
        <taxon>Streptophyta</taxon>
        <taxon>Embryophyta</taxon>
        <taxon>Tracheophyta</taxon>
        <taxon>Spermatophyta</taxon>
        <taxon>Magnoliopsida</taxon>
        <taxon>eudicotyledons</taxon>
        <taxon>Gunneridae</taxon>
        <taxon>Pentapetalae</taxon>
        <taxon>asterids</taxon>
        <taxon>campanulids</taxon>
        <taxon>Apiales</taxon>
        <taxon>Apiaceae</taxon>
        <taxon>Apioideae</taxon>
        <taxon>apioid superclade</taxon>
        <taxon>Tordylieae</taxon>
        <taxon>Tordyliinae</taxon>
        <taxon>Heracleum</taxon>
    </lineage>
</organism>
<evidence type="ECO:0000256" key="1">
    <source>
        <dbReference type="SAM" id="Coils"/>
    </source>
</evidence>
<feature type="coiled-coil region" evidence="1">
    <location>
        <begin position="662"/>
        <end position="703"/>
    </location>
</feature>
<dbReference type="PANTHER" id="PTHR33883:SF10">
    <property type="entry name" value="WPP DOMAIN-ASSOCIATED PROTEIN"/>
    <property type="match status" value="1"/>
</dbReference>
<name>A0AAD8HKQ1_9APIA</name>
<dbReference type="Proteomes" id="UP001237642">
    <property type="component" value="Unassembled WGS sequence"/>
</dbReference>